<reference evidence="1 2" key="1">
    <citation type="submission" date="2015-01" db="EMBL/GenBank/DDBJ databases">
        <title>Evolution of Trichinella species and genotypes.</title>
        <authorList>
            <person name="Korhonen P.K."/>
            <person name="Edoardo P."/>
            <person name="Giuseppe L.R."/>
            <person name="Gasser R.B."/>
        </authorList>
    </citation>
    <scope>NUCLEOTIDE SEQUENCE [LARGE SCALE GENOMIC DNA]</scope>
    <source>
        <strain evidence="1">ISS1029</strain>
    </source>
</reference>
<dbReference type="Proteomes" id="UP000055024">
    <property type="component" value="Unassembled WGS sequence"/>
</dbReference>
<evidence type="ECO:0000313" key="2">
    <source>
        <dbReference type="Proteomes" id="UP000055024"/>
    </source>
</evidence>
<feature type="non-terminal residue" evidence="1">
    <location>
        <position position="1"/>
    </location>
</feature>
<evidence type="ECO:0000313" key="1">
    <source>
        <dbReference type="EMBL" id="KRY61822.1"/>
    </source>
</evidence>
<dbReference type="AlphaFoldDB" id="A0A0V1DJW9"/>
<sequence length="37" mass="4358">LRDPGMIWFILGAFSVKYPEKPFFVLFRVTQARPRSS</sequence>
<protein>
    <submittedName>
        <fullName evidence="1">Uncharacterized protein</fullName>
    </submittedName>
</protein>
<name>A0A0V1DJW9_9BILA</name>
<feature type="non-terminal residue" evidence="1">
    <location>
        <position position="37"/>
    </location>
</feature>
<proteinExistence type="predicted"/>
<keyword evidence="2" id="KW-1185">Reference proteome</keyword>
<comment type="caution">
    <text evidence="1">The sequence shown here is derived from an EMBL/GenBank/DDBJ whole genome shotgun (WGS) entry which is preliminary data.</text>
</comment>
<gene>
    <name evidence="1" type="ORF">T11_15672</name>
</gene>
<organism evidence="1 2">
    <name type="scientific">Trichinella zimbabwensis</name>
    <dbReference type="NCBI Taxonomy" id="268475"/>
    <lineage>
        <taxon>Eukaryota</taxon>
        <taxon>Metazoa</taxon>
        <taxon>Ecdysozoa</taxon>
        <taxon>Nematoda</taxon>
        <taxon>Enoplea</taxon>
        <taxon>Dorylaimia</taxon>
        <taxon>Trichinellida</taxon>
        <taxon>Trichinellidae</taxon>
        <taxon>Trichinella</taxon>
    </lineage>
</organism>
<dbReference type="EMBL" id="JYDP01010494">
    <property type="protein sequence ID" value="KRY61822.1"/>
    <property type="molecule type" value="Genomic_DNA"/>
</dbReference>
<accession>A0A0V1DJW9</accession>